<dbReference type="OrthoDB" id="2684964at2759"/>
<protein>
    <recommendedName>
        <fullName evidence="3">DDE Tnp4 domain-containing protein</fullName>
    </recommendedName>
</protein>
<feature type="non-terminal residue" evidence="1">
    <location>
        <position position="1"/>
    </location>
</feature>
<keyword evidence="2" id="KW-1185">Reference proteome</keyword>
<evidence type="ECO:0000313" key="2">
    <source>
        <dbReference type="Proteomes" id="UP000070544"/>
    </source>
</evidence>
<proteinExistence type="predicted"/>
<evidence type="ECO:0000313" key="1">
    <source>
        <dbReference type="EMBL" id="KXS15751.1"/>
    </source>
</evidence>
<gene>
    <name evidence="1" type="ORF">M427DRAFT_98622</name>
</gene>
<dbReference type="EMBL" id="KQ965760">
    <property type="protein sequence ID" value="KXS15751.1"/>
    <property type="molecule type" value="Genomic_DNA"/>
</dbReference>
<evidence type="ECO:0008006" key="3">
    <source>
        <dbReference type="Google" id="ProtNLM"/>
    </source>
</evidence>
<sequence length="121" mass="13438">HSSLQNVVKCAFGILKQCFAALRTMMEYSVVTQHDIFIAAVVLHNFILCHDPAKVACPNGPHLPTRHHCTSETHHTQRTVHPAHSQFLSRCCLYSHDTTPAVGAFHVEEPPATGWGFKSNI</sequence>
<dbReference type="AlphaFoldDB" id="A0A139AG18"/>
<accession>A0A139AG18</accession>
<dbReference type="Proteomes" id="UP000070544">
    <property type="component" value="Unassembled WGS sequence"/>
</dbReference>
<name>A0A139AG18_GONPJ</name>
<reference evidence="1 2" key="1">
    <citation type="journal article" date="2015" name="Genome Biol. Evol.">
        <title>Phylogenomic analyses indicate that early fungi evolved digesting cell walls of algal ancestors of land plants.</title>
        <authorList>
            <person name="Chang Y."/>
            <person name="Wang S."/>
            <person name="Sekimoto S."/>
            <person name="Aerts A.L."/>
            <person name="Choi C."/>
            <person name="Clum A."/>
            <person name="LaButti K.M."/>
            <person name="Lindquist E.A."/>
            <person name="Yee Ngan C."/>
            <person name="Ohm R.A."/>
            <person name="Salamov A.A."/>
            <person name="Grigoriev I.V."/>
            <person name="Spatafora J.W."/>
            <person name="Berbee M.L."/>
        </authorList>
    </citation>
    <scope>NUCLEOTIDE SEQUENCE [LARGE SCALE GENOMIC DNA]</scope>
    <source>
        <strain evidence="1 2">JEL478</strain>
    </source>
</reference>
<organism evidence="1 2">
    <name type="scientific">Gonapodya prolifera (strain JEL478)</name>
    <name type="common">Monoblepharis prolifera</name>
    <dbReference type="NCBI Taxonomy" id="1344416"/>
    <lineage>
        <taxon>Eukaryota</taxon>
        <taxon>Fungi</taxon>
        <taxon>Fungi incertae sedis</taxon>
        <taxon>Chytridiomycota</taxon>
        <taxon>Chytridiomycota incertae sedis</taxon>
        <taxon>Monoblepharidomycetes</taxon>
        <taxon>Monoblepharidales</taxon>
        <taxon>Gonapodyaceae</taxon>
        <taxon>Gonapodya</taxon>
    </lineage>
</organism>